<name>A0A9R1TYW0_9HYME</name>
<dbReference type="GO" id="GO:0007160">
    <property type="term" value="P:cell-matrix adhesion"/>
    <property type="evidence" value="ECO:0007669"/>
    <property type="project" value="TreeGrafter"/>
</dbReference>
<comment type="subcellular location">
    <subcellularLocation>
        <location evidence="1">Secreted</location>
    </subcellularLocation>
</comment>
<sequence length="323" mass="36286">MFKIPNKFLIFLGIYYSSIYGSAQDCPEFVGLGGSCVCSKCFPPLQCSTNKICSQAKCDSNQWANLPWSPSCEDDGSYSPKQCKGEDATGRCFCYNQDGKRIFGWSWLKDAENMTCACSRRREELAATRPDLSLHCSENGNYESLQCDNGLCWCANPKTGQPVERIFPESMMRYLSCYDGDDVGSKYWRQCESKKIARQKILVKLRAHGRVFSFIDEALCDGDGSFASYRVDRKTVFCTWKDSSRLENYQTPIGSVRNMNCNCARDTRIFNDEGLENLLTCETNGNYEALQFSNGRPFCVDSDGYAITSLGGWGDASCPVISR</sequence>
<dbReference type="Gene3D" id="4.10.800.10">
    <property type="entry name" value="Thyroglobulin type-1"/>
    <property type="match status" value="2"/>
</dbReference>
<keyword evidence="2" id="KW-0964">Secreted</keyword>
<feature type="chain" id="PRO_5040479292" evidence="6">
    <location>
        <begin position="24"/>
        <end position="323"/>
    </location>
</feature>
<feature type="signal peptide" evidence="6">
    <location>
        <begin position="1"/>
        <end position="23"/>
    </location>
</feature>
<keyword evidence="3" id="KW-0677">Repeat</keyword>
<dbReference type="GO" id="GO:0005615">
    <property type="term" value="C:extracellular space"/>
    <property type="evidence" value="ECO:0007669"/>
    <property type="project" value="TreeGrafter"/>
</dbReference>
<evidence type="ECO:0000259" key="7">
    <source>
        <dbReference type="PROSITE" id="PS51162"/>
    </source>
</evidence>
<gene>
    <name evidence="9" type="primary">LOC105265566</name>
</gene>
<protein>
    <submittedName>
        <fullName evidence="9">Uncharacterized protein isoform X1</fullName>
    </submittedName>
</protein>
<dbReference type="SMART" id="SM00211">
    <property type="entry name" value="TY"/>
    <property type="match status" value="3"/>
</dbReference>
<dbReference type="OrthoDB" id="6409105at2759"/>
<evidence type="ECO:0000256" key="4">
    <source>
        <dbReference type="ARBA" id="ARBA00023157"/>
    </source>
</evidence>
<evidence type="ECO:0000256" key="6">
    <source>
        <dbReference type="SAM" id="SignalP"/>
    </source>
</evidence>
<keyword evidence="6" id="KW-0732">Signal</keyword>
<dbReference type="Pfam" id="PF00086">
    <property type="entry name" value="Thyroglobulin_1"/>
    <property type="match status" value="2"/>
</dbReference>
<keyword evidence="8" id="KW-1185">Reference proteome</keyword>
<evidence type="ECO:0000256" key="1">
    <source>
        <dbReference type="ARBA" id="ARBA00004613"/>
    </source>
</evidence>
<proteinExistence type="predicted"/>
<keyword evidence="4" id="KW-1015">Disulfide bond</keyword>
<dbReference type="PROSITE" id="PS51162">
    <property type="entry name" value="THYROGLOBULIN_1_2"/>
    <property type="match status" value="2"/>
</dbReference>
<evidence type="ECO:0000256" key="5">
    <source>
        <dbReference type="PROSITE-ProRule" id="PRU00500"/>
    </source>
</evidence>
<reference evidence="9" key="1">
    <citation type="submission" date="2025-08" db="UniProtKB">
        <authorList>
            <consortium name="RefSeq"/>
        </authorList>
    </citation>
    <scope>IDENTIFICATION</scope>
    <source>
        <strain evidence="9">USDA-PBARC FA_bdor</strain>
        <tissue evidence="9">Whole organism</tissue>
    </source>
</reference>
<dbReference type="Proteomes" id="UP000694866">
    <property type="component" value="Unplaced"/>
</dbReference>
<dbReference type="GO" id="GO:0005604">
    <property type="term" value="C:basement membrane"/>
    <property type="evidence" value="ECO:0007669"/>
    <property type="project" value="TreeGrafter"/>
</dbReference>
<feature type="domain" description="Thyroglobulin type-1" evidence="7">
    <location>
        <begin position="55"/>
        <end position="116"/>
    </location>
</feature>
<comment type="caution">
    <text evidence="5">Lacks conserved residue(s) required for the propagation of feature annotation.</text>
</comment>
<dbReference type="GeneID" id="105265566"/>
<dbReference type="AlphaFoldDB" id="A0A9R1TYW0"/>
<dbReference type="RefSeq" id="XP_011301418.1">
    <property type="nucleotide sequence ID" value="XM_011303116.1"/>
</dbReference>
<evidence type="ECO:0000313" key="9">
    <source>
        <dbReference type="RefSeq" id="XP_011301418.1"/>
    </source>
</evidence>
<evidence type="ECO:0000313" key="8">
    <source>
        <dbReference type="Proteomes" id="UP000694866"/>
    </source>
</evidence>
<dbReference type="InterPro" id="IPR051950">
    <property type="entry name" value="Dev_reg/Prot_inhib"/>
</dbReference>
<evidence type="ECO:0000256" key="3">
    <source>
        <dbReference type="ARBA" id="ARBA00022737"/>
    </source>
</evidence>
<dbReference type="PANTHER" id="PTHR12352">
    <property type="entry name" value="SECRETED MODULAR CALCIUM-BINDING PROTEIN"/>
    <property type="match status" value="1"/>
</dbReference>
<evidence type="ECO:0000256" key="2">
    <source>
        <dbReference type="ARBA" id="ARBA00022525"/>
    </source>
</evidence>
<accession>A0A9R1TYW0</accession>
<organism evidence="8 9">
    <name type="scientific">Fopius arisanus</name>
    <dbReference type="NCBI Taxonomy" id="64838"/>
    <lineage>
        <taxon>Eukaryota</taxon>
        <taxon>Metazoa</taxon>
        <taxon>Ecdysozoa</taxon>
        <taxon>Arthropoda</taxon>
        <taxon>Hexapoda</taxon>
        <taxon>Insecta</taxon>
        <taxon>Pterygota</taxon>
        <taxon>Neoptera</taxon>
        <taxon>Endopterygota</taxon>
        <taxon>Hymenoptera</taxon>
        <taxon>Apocrita</taxon>
        <taxon>Ichneumonoidea</taxon>
        <taxon>Braconidae</taxon>
        <taxon>Opiinae</taxon>
        <taxon>Fopius</taxon>
    </lineage>
</organism>
<dbReference type="SUPFAM" id="SSF57610">
    <property type="entry name" value="Thyroglobulin type-1 domain"/>
    <property type="match status" value="3"/>
</dbReference>
<dbReference type="InterPro" id="IPR036857">
    <property type="entry name" value="Thyroglobulin_1_sf"/>
</dbReference>
<dbReference type="PANTHER" id="PTHR12352:SF3">
    <property type="entry name" value="NIDOGEN-2"/>
    <property type="match status" value="1"/>
</dbReference>
<feature type="domain" description="Thyroglobulin type-1" evidence="7">
    <location>
        <begin position="118"/>
        <end position="177"/>
    </location>
</feature>
<dbReference type="InterPro" id="IPR000716">
    <property type="entry name" value="Thyroglobulin_1"/>
</dbReference>
<dbReference type="KEGG" id="fas:105265566"/>